<gene>
    <name evidence="1" type="ORF">O181_035807</name>
</gene>
<dbReference type="OrthoDB" id="3344688at2759"/>
<organism evidence="1 2">
    <name type="scientific">Austropuccinia psidii MF-1</name>
    <dbReference type="NCBI Taxonomy" id="1389203"/>
    <lineage>
        <taxon>Eukaryota</taxon>
        <taxon>Fungi</taxon>
        <taxon>Dikarya</taxon>
        <taxon>Basidiomycota</taxon>
        <taxon>Pucciniomycotina</taxon>
        <taxon>Pucciniomycetes</taxon>
        <taxon>Pucciniales</taxon>
        <taxon>Sphaerophragmiaceae</taxon>
        <taxon>Austropuccinia</taxon>
    </lineage>
</organism>
<evidence type="ECO:0000313" key="1">
    <source>
        <dbReference type="EMBL" id="MBW0496092.1"/>
    </source>
</evidence>
<comment type="caution">
    <text evidence="1">The sequence shown here is derived from an EMBL/GenBank/DDBJ whole genome shotgun (WGS) entry which is preliminary data.</text>
</comment>
<proteinExistence type="predicted"/>
<reference evidence="1" key="1">
    <citation type="submission" date="2021-03" db="EMBL/GenBank/DDBJ databases">
        <title>Draft genome sequence of rust myrtle Austropuccinia psidii MF-1, a brazilian biotype.</title>
        <authorList>
            <person name="Quecine M.C."/>
            <person name="Pachon D.M.R."/>
            <person name="Bonatelli M.L."/>
            <person name="Correr F.H."/>
            <person name="Franceschini L.M."/>
            <person name="Leite T.F."/>
            <person name="Margarido G.R.A."/>
            <person name="Almeida C.A."/>
            <person name="Ferrarezi J.A."/>
            <person name="Labate C.A."/>
        </authorList>
    </citation>
    <scope>NUCLEOTIDE SEQUENCE</scope>
    <source>
        <strain evidence="1">MF-1</strain>
    </source>
</reference>
<accession>A0A9Q3H9B7</accession>
<protein>
    <recommendedName>
        <fullName evidence="3">Reverse transcriptase Ty1/copia-type domain-containing protein</fullName>
    </recommendedName>
</protein>
<keyword evidence="2" id="KW-1185">Reference proteome</keyword>
<sequence length="108" mass="12491">MSTCAAEYVAIGDLTQHLSHLINLICGLDITPQPVIQCNNEEAILITNDNTSRKRTKYLTRAFFFVNDLIRQEKIQLKWVKTKEQLADILTKFLSPATHNRFMERLNL</sequence>
<dbReference type="AlphaFoldDB" id="A0A9Q3H9B7"/>
<dbReference type="EMBL" id="AVOT02013438">
    <property type="protein sequence ID" value="MBW0496092.1"/>
    <property type="molecule type" value="Genomic_DNA"/>
</dbReference>
<evidence type="ECO:0000313" key="2">
    <source>
        <dbReference type="Proteomes" id="UP000765509"/>
    </source>
</evidence>
<name>A0A9Q3H9B7_9BASI</name>
<evidence type="ECO:0008006" key="3">
    <source>
        <dbReference type="Google" id="ProtNLM"/>
    </source>
</evidence>
<dbReference type="Proteomes" id="UP000765509">
    <property type="component" value="Unassembled WGS sequence"/>
</dbReference>
<dbReference type="CDD" id="cd09272">
    <property type="entry name" value="RNase_HI_RT_Ty1"/>
    <property type="match status" value="1"/>
</dbReference>